<dbReference type="Pfam" id="PF00496">
    <property type="entry name" value="SBP_bac_5"/>
    <property type="match status" value="1"/>
</dbReference>
<protein>
    <submittedName>
        <fullName evidence="3">Putative lipoprotein</fullName>
    </submittedName>
</protein>
<evidence type="ECO:0000259" key="2">
    <source>
        <dbReference type="Pfam" id="PF00496"/>
    </source>
</evidence>
<evidence type="ECO:0000313" key="3">
    <source>
        <dbReference type="EMBL" id="AZS37692.1"/>
    </source>
</evidence>
<dbReference type="Gene3D" id="3.40.190.10">
    <property type="entry name" value="Periplasmic binding protein-like II"/>
    <property type="match status" value="1"/>
</dbReference>
<organism evidence="3 4">
    <name type="scientific">Microbacterium lemovicicum</name>
    <dbReference type="NCBI Taxonomy" id="1072463"/>
    <lineage>
        <taxon>Bacteria</taxon>
        <taxon>Bacillati</taxon>
        <taxon>Actinomycetota</taxon>
        <taxon>Actinomycetes</taxon>
        <taxon>Micrococcales</taxon>
        <taxon>Microbacteriaceae</taxon>
        <taxon>Microbacterium</taxon>
    </lineage>
</organism>
<dbReference type="RefSeq" id="WP_127096216.1">
    <property type="nucleotide sequence ID" value="NZ_CP031423.1"/>
</dbReference>
<dbReference type="InterPro" id="IPR039424">
    <property type="entry name" value="SBP_5"/>
</dbReference>
<dbReference type="Proteomes" id="UP000276888">
    <property type="component" value="Chromosome"/>
</dbReference>
<dbReference type="EMBL" id="CP031423">
    <property type="protein sequence ID" value="AZS37692.1"/>
    <property type="molecule type" value="Genomic_DNA"/>
</dbReference>
<feature type="chain" id="PRO_5039604060" evidence="1">
    <location>
        <begin position="25"/>
        <end position="566"/>
    </location>
</feature>
<dbReference type="PANTHER" id="PTHR30290:SF65">
    <property type="entry name" value="MONOACYL PHOSPHATIDYLINOSITOL TETRAMANNOSIDE-BINDING PROTEIN LPQW-RELATED"/>
    <property type="match status" value="1"/>
</dbReference>
<feature type="domain" description="Solute-binding protein family 5" evidence="2">
    <location>
        <begin position="103"/>
        <end position="366"/>
    </location>
</feature>
<proteinExistence type="predicted"/>
<dbReference type="SUPFAM" id="SSF53850">
    <property type="entry name" value="Periplasmic binding protein-like II"/>
    <property type="match status" value="1"/>
</dbReference>
<dbReference type="AlphaFoldDB" id="A0A3Q9J1B2"/>
<accession>A0A3Q9J1B2</accession>
<dbReference type="OrthoDB" id="7888869at2"/>
<dbReference type="PROSITE" id="PS51257">
    <property type="entry name" value="PROKAR_LIPOPROTEIN"/>
    <property type="match status" value="1"/>
</dbReference>
<dbReference type="InterPro" id="IPR000914">
    <property type="entry name" value="SBP_5_dom"/>
</dbReference>
<sequence length="566" mass="57979">MNAPRRLTAVLLSAVLVLGLAACAPGLPETVVPGTTVTAGWSGELTSTNAAADPTSGNVDVAAATRAGFGRVVAGEYVPDPTFGTVTIVSESPFTVRYDLAEPTWSDGIPLDAADLLLGWAAASGLLTRDAAGTGSTDAGADVAVPVVDEFARSIDVTYPQPISDWQQHIDVAVPAHVVAARAFGQDDPMEAKQALLKAIRNRDPAAIAPLIDVWHDAFVVPEEGEPESDLLLSSGPFRVDSVQRDAEGQSVTLVPNASYRGPVAPKVATIELVPAGADPVGEIGGRLDVAQVAPVAANAAPLDALERRDVPIATTHDGTVWALLLRPAGLFATPAARAAFLRAIPARTLIERGGGDWASSYTSSSSMLTAPGTRAYDIATEDSGFDAALTGADDAAGERTAAGVAAGTPVCVLFDRRSEFAAGAFAGLRDAAREAGWSAIDCGSDDVDAAVGQNGWDAVITRVPIPQSAGDIAAQWGTGGSSPLVGVADAERDALMTQLAQTTDVYAARDVRAQIEASIVRAAVALPIAVNPVITVTDTAVTGVTPRDGNAAPLTWDVAQWAVVP</sequence>
<dbReference type="Gene3D" id="3.10.105.10">
    <property type="entry name" value="Dipeptide-binding Protein, Domain 3"/>
    <property type="match status" value="1"/>
</dbReference>
<feature type="signal peptide" evidence="1">
    <location>
        <begin position="1"/>
        <end position="24"/>
    </location>
</feature>
<evidence type="ECO:0000313" key="4">
    <source>
        <dbReference type="Proteomes" id="UP000276888"/>
    </source>
</evidence>
<gene>
    <name evidence="3" type="ORF">CVS47_02336</name>
</gene>
<keyword evidence="1" id="KW-0732">Signal</keyword>
<dbReference type="GO" id="GO:0015833">
    <property type="term" value="P:peptide transport"/>
    <property type="evidence" value="ECO:0007669"/>
    <property type="project" value="TreeGrafter"/>
</dbReference>
<dbReference type="KEGG" id="mlv:CVS47_02336"/>
<dbReference type="PANTHER" id="PTHR30290">
    <property type="entry name" value="PERIPLASMIC BINDING COMPONENT OF ABC TRANSPORTER"/>
    <property type="match status" value="1"/>
</dbReference>
<keyword evidence="4" id="KW-1185">Reference proteome</keyword>
<dbReference type="Gene3D" id="3.90.76.10">
    <property type="entry name" value="Dipeptide-binding Protein, Domain 1"/>
    <property type="match status" value="1"/>
</dbReference>
<keyword evidence="3" id="KW-0449">Lipoprotein</keyword>
<dbReference type="GO" id="GO:1904680">
    <property type="term" value="F:peptide transmembrane transporter activity"/>
    <property type="evidence" value="ECO:0007669"/>
    <property type="project" value="TreeGrafter"/>
</dbReference>
<name>A0A3Q9J1B2_9MICO</name>
<evidence type="ECO:0000256" key="1">
    <source>
        <dbReference type="SAM" id="SignalP"/>
    </source>
</evidence>
<reference evidence="3 4" key="1">
    <citation type="submission" date="2018-08" db="EMBL/GenBank/DDBJ databases">
        <title>Microbacterium lemovicicum sp. nov., a bacterium isolated from a natural uranium-rich soil.</title>
        <authorList>
            <person name="ORTET P."/>
        </authorList>
    </citation>
    <scope>NUCLEOTIDE SEQUENCE [LARGE SCALE GENOMIC DNA]</scope>
    <source>
        <strain evidence="3 4">Viu22</strain>
    </source>
</reference>